<dbReference type="Pfam" id="PF07686">
    <property type="entry name" value="V-set"/>
    <property type="match status" value="1"/>
</dbReference>
<protein>
    <recommendedName>
        <fullName evidence="4">Ig-like domain-containing protein</fullName>
    </recommendedName>
</protein>
<dbReference type="Gene3D" id="2.60.40.10">
    <property type="entry name" value="Immunoglobulins"/>
    <property type="match status" value="1"/>
</dbReference>
<accession>A0AAY4C7K9</accession>
<reference evidence="5" key="2">
    <citation type="submission" date="2025-09" db="UniProtKB">
        <authorList>
            <consortium name="Ensembl"/>
        </authorList>
    </citation>
    <scope>IDENTIFICATION</scope>
</reference>
<evidence type="ECO:0000256" key="2">
    <source>
        <dbReference type="ARBA" id="ARBA00023130"/>
    </source>
</evidence>
<dbReference type="PROSITE" id="PS50835">
    <property type="entry name" value="IG_LIKE"/>
    <property type="match status" value="1"/>
</dbReference>
<evidence type="ECO:0000256" key="1">
    <source>
        <dbReference type="ARBA" id="ARBA00022859"/>
    </source>
</evidence>
<dbReference type="InterPro" id="IPR013783">
    <property type="entry name" value="Ig-like_fold"/>
</dbReference>
<dbReference type="SMART" id="SM00406">
    <property type="entry name" value="IGv"/>
    <property type="match status" value="1"/>
</dbReference>
<evidence type="ECO:0000259" key="4">
    <source>
        <dbReference type="PROSITE" id="PS50835"/>
    </source>
</evidence>
<dbReference type="InterPro" id="IPR036179">
    <property type="entry name" value="Ig-like_dom_sf"/>
</dbReference>
<dbReference type="InterPro" id="IPR050199">
    <property type="entry name" value="IgHV"/>
</dbReference>
<dbReference type="AlphaFoldDB" id="A0AAY4C7K9"/>
<sequence length="169" mass="19141">GAVMSLVKLVSSRSSTHKQSSWLVIKPGETVSITCTVTGASITDSSSYYGTGWIRQPAGKALEWINNIYYDGSTNHKDSLKNKFSVSRDTSSNTVTLTGNRLQTEDSAVYYCARYPQSHKAAETRTKNTTQIMFTIYHLCNVHLLINYNTMHCRFHAKHLLNLYRNPYY</sequence>
<dbReference type="Ensembl" id="ENSDCDT00010035581.1">
    <property type="protein sequence ID" value="ENSDCDP00010028804.1"/>
    <property type="gene ID" value="ENSDCDG00010018174.1"/>
</dbReference>
<dbReference type="GO" id="GO:0019814">
    <property type="term" value="C:immunoglobulin complex"/>
    <property type="evidence" value="ECO:0007669"/>
    <property type="project" value="UniProtKB-KW"/>
</dbReference>
<dbReference type="SMART" id="SM00409">
    <property type="entry name" value="IG"/>
    <property type="match status" value="1"/>
</dbReference>
<feature type="domain" description="Ig-like" evidence="4">
    <location>
        <begin position="25"/>
        <end position="130"/>
    </location>
</feature>
<dbReference type="PANTHER" id="PTHR23266">
    <property type="entry name" value="IMMUNOGLOBULIN HEAVY CHAIN"/>
    <property type="match status" value="1"/>
</dbReference>
<dbReference type="SUPFAM" id="SSF48726">
    <property type="entry name" value="Immunoglobulin"/>
    <property type="match status" value="1"/>
</dbReference>
<evidence type="ECO:0000313" key="5">
    <source>
        <dbReference type="Ensembl" id="ENSDCDP00010028804.1"/>
    </source>
</evidence>
<keyword evidence="3" id="KW-1280">Immunoglobulin</keyword>
<dbReference type="InterPro" id="IPR003599">
    <property type="entry name" value="Ig_sub"/>
</dbReference>
<keyword evidence="6" id="KW-1185">Reference proteome</keyword>
<keyword evidence="1" id="KW-0391">Immunity</keyword>
<organism evidence="5 6">
    <name type="scientific">Denticeps clupeoides</name>
    <name type="common">denticle herring</name>
    <dbReference type="NCBI Taxonomy" id="299321"/>
    <lineage>
        <taxon>Eukaryota</taxon>
        <taxon>Metazoa</taxon>
        <taxon>Chordata</taxon>
        <taxon>Craniata</taxon>
        <taxon>Vertebrata</taxon>
        <taxon>Euteleostomi</taxon>
        <taxon>Actinopterygii</taxon>
        <taxon>Neopterygii</taxon>
        <taxon>Teleostei</taxon>
        <taxon>Clupei</taxon>
        <taxon>Clupeiformes</taxon>
        <taxon>Denticipitoidei</taxon>
        <taxon>Denticipitidae</taxon>
        <taxon>Denticeps</taxon>
    </lineage>
</organism>
<evidence type="ECO:0000256" key="3">
    <source>
        <dbReference type="ARBA" id="ARBA00043265"/>
    </source>
</evidence>
<name>A0AAY4C7K9_9TELE</name>
<proteinExistence type="predicted"/>
<dbReference type="GO" id="GO:0002250">
    <property type="term" value="P:adaptive immune response"/>
    <property type="evidence" value="ECO:0007669"/>
    <property type="project" value="UniProtKB-KW"/>
</dbReference>
<dbReference type="GO" id="GO:0005576">
    <property type="term" value="C:extracellular region"/>
    <property type="evidence" value="ECO:0007669"/>
    <property type="project" value="UniProtKB-ARBA"/>
</dbReference>
<reference evidence="5" key="1">
    <citation type="submission" date="2025-08" db="UniProtKB">
        <authorList>
            <consortium name="Ensembl"/>
        </authorList>
    </citation>
    <scope>IDENTIFICATION</scope>
</reference>
<dbReference type="InterPro" id="IPR013106">
    <property type="entry name" value="Ig_V-set"/>
</dbReference>
<evidence type="ECO:0000313" key="6">
    <source>
        <dbReference type="Proteomes" id="UP000694580"/>
    </source>
</evidence>
<dbReference type="Proteomes" id="UP000694580">
    <property type="component" value="Unplaced"/>
</dbReference>
<keyword evidence="2" id="KW-1064">Adaptive immunity</keyword>
<dbReference type="InterPro" id="IPR007110">
    <property type="entry name" value="Ig-like_dom"/>
</dbReference>
<dbReference type="GeneTree" id="ENSGT01150000287008"/>